<dbReference type="Proteomes" id="UP000313849">
    <property type="component" value="Unassembled WGS sequence"/>
</dbReference>
<dbReference type="RefSeq" id="WP_139987102.1">
    <property type="nucleotide sequence ID" value="NZ_VENP01000034.1"/>
</dbReference>
<comment type="caution">
    <text evidence="2">The sequence shown here is derived from an EMBL/GenBank/DDBJ whole genome shotgun (WGS) entry which is preliminary data.</text>
</comment>
<dbReference type="Pfam" id="PF04962">
    <property type="entry name" value="KduI"/>
    <property type="match status" value="1"/>
</dbReference>
<name>A0A5C5BCC2_9MICO</name>
<dbReference type="OrthoDB" id="9799936at2"/>
<organism evidence="2 3">
    <name type="scientific">Miniimonas arenae</name>
    <dbReference type="NCBI Taxonomy" id="676201"/>
    <lineage>
        <taxon>Bacteria</taxon>
        <taxon>Bacillati</taxon>
        <taxon>Actinomycetota</taxon>
        <taxon>Actinomycetes</taxon>
        <taxon>Micrococcales</taxon>
        <taxon>Beutenbergiaceae</taxon>
        <taxon>Miniimonas</taxon>
    </lineage>
</organism>
<dbReference type="InterPro" id="IPR024203">
    <property type="entry name" value="Deoxy-glucuronate_isom_IolB"/>
</dbReference>
<dbReference type="InterPro" id="IPR014710">
    <property type="entry name" value="RmlC-like_jellyroll"/>
</dbReference>
<dbReference type="InterPro" id="IPR011051">
    <property type="entry name" value="RmlC_Cupin_sf"/>
</dbReference>
<dbReference type="AlphaFoldDB" id="A0A5C5BCC2"/>
<dbReference type="GO" id="GO:0102482">
    <property type="term" value="F:5-deoxy-D-glucuronate isomerase activity"/>
    <property type="evidence" value="ECO:0007669"/>
    <property type="project" value="UniProtKB-EC"/>
</dbReference>
<dbReference type="InterPro" id="IPR021120">
    <property type="entry name" value="KduI/IolB_isomerase"/>
</dbReference>
<dbReference type="SUPFAM" id="SSF51182">
    <property type="entry name" value="RmlC-like cupins"/>
    <property type="match status" value="1"/>
</dbReference>
<reference evidence="2 3" key="1">
    <citation type="submission" date="2019-06" db="EMBL/GenBank/DDBJ databases">
        <title>Draft genome sequence of Miniimonas arenae KCTC 19750T isolated from sea sand.</title>
        <authorList>
            <person name="Park S.-J."/>
        </authorList>
    </citation>
    <scope>NUCLEOTIDE SEQUENCE [LARGE SCALE GENOMIC DNA]</scope>
    <source>
        <strain evidence="2 3">KCTC 19750</strain>
    </source>
</reference>
<keyword evidence="1 2" id="KW-0413">Isomerase</keyword>
<dbReference type="EC" id="5.3.1.30" evidence="2"/>
<keyword evidence="3" id="KW-1185">Reference proteome</keyword>
<protein>
    <submittedName>
        <fullName evidence="2">5-deoxy-glucuronate isomerase</fullName>
        <ecNumber evidence="2">5.3.1.30</ecNumber>
    </submittedName>
</protein>
<proteinExistence type="predicted"/>
<evidence type="ECO:0000256" key="1">
    <source>
        <dbReference type="ARBA" id="ARBA00023235"/>
    </source>
</evidence>
<accession>A0A5C5BCC2</accession>
<sequence>MNDTDRYVRRAGDGPQVVDVTPESAGWAWSGLRVVELGPDAPSVTWALDRDEALVVPLRGGVVLAVELPDPSAAEVDRTSSRTVTLTGRASVFAGPTDVAYLPLGAVVTVTAAPGASVQHESTQEPPAEPRTVRVALATARASRALPLQVLPAASARVDLRGAGAASRRVTNYTLDTEVAIDHLLVCEVVTPGGNWSSYPPHKHDVHSDADGSAERKLEEIYYFEVADGPDGTPGVGYHRTYGTPERPIDVLAEVRTGDTALVPHGFHGPCTAPPGFDLYYLNVMAGPATDGRWLSTDDPALAWVRATWPDQPVDPRLTHQPTSDVKESR</sequence>
<evidence type="ECO:0000313" key="2">
    <source>
        <dbReference type="EMBL" id="TNU73742.1"/>
    </source>
</evidence>
<dbReference type="NCBIfam" id="TIGR04378">
    <property type="entry name" value="myo_inos_iolB"/>
    <property type="match status" value="1"/>
</dbReference>
<dbReference type="GO" id="GO:0019310">
    <property type="term" value="P:inositol catabolic process"/>
    <property type="evidence" value="ECO:0007669"/>
    <property type="project" value="InterPro"/>
</dbReference>
<dbReference type="EMBL" id="VENP01000034">
    <property type="protein sequence ID" value="TNU73742.1"/>
    <property type="molecule type" value="Genomic_DNA"/>
</dbReference>
<dbReference type="PANTHER" id="PTHR39193:SF1">
    <property type="entry name" value="5-DEOXY-GLUCURONATE ISOMERASE"/>
    <property type="match status" value="1"/>
</dbReference>
<dbReference type="Gene3D" id="2.60.120.10">
    <property type="entry name" value="Jelly Rolls"/>
    <property type="match status" value="2"/>
</dbReference>
<gene>
    <name evidence="2" type="primary">iolB</name>
    <name evidence="2" type="ORF">FH969_09720</name>
</gene>
<evidence type="ECO:0000313" key="3">
    <source>
        <dbReference type="Proteomes" id="UP000313849"/>
    </source>
</evidence>
<dbReference type="PANTHER" id="PTHR39193">
    <property type="entry name" value="5-DEOXY-GLUCURONATE ISOMERASE"/>
    <property type="match status" value="1"/>
</dbReference>
<dbReference type="GO" id="GO:0008880">
    <property type="term" value="F:glucuronate isomerase activity"/>
    <property type="evidence" value="ECO:0007669"/>
    <property type="project" value="InterPro"/>
</dbReference>